<organism evidence="2 3">
    <name type="scientific">Candidatus Caccosoma faecigallinarum</name>
    <dbReference type="NCBI Taxonomy" id="2840720"/>
    <lineage>
        <taxon>Bacteria</taxon>
        <taxon>Bacillati</taxon>
        <taxon>Bacillota</taxon>
        <taxon>Bacillota incertae sedis</taxon>
        <taxon>Candidatus Caccosoma</taxon>
    </lineage>
</organism>
<dbReference type="AlphaFoldDB" id="A0A9D1G888"/>
<sequence>MIYRILLFLLGLILATIGIMFSILFVSYLEPGYTINEFFQCVFSHLETYFIPIGITLMVLACFAKFKIFKKTII</sequence>
<protein>
    <submittedName>
        <fullName evidence="2">Uncharacterized protein</fullName>
    </submittedName>
</protein>
<keyword evidence="1" id="KW-0812">Transmembrane</keyword>
<dbReference type="Proteomes" id="UP000886893">
    <property type="component" value="Unassembled WGS sequence"/>
</dbReference>
<proteinExistence type="predicted"/>
<evidence type="ECO:0000256" key="1">
    <source>
        <dbReference type="SAM" id="Phobius"/>
    </source>
</evidence>
<gene>
    <name evidence="2" type="ORF">IAD04_01960</name>
</gene>
<feature type="transmembrane region" description="Helical" evidence="1">
    <location>
        <begin position="7"/>
        <end position="29"/>
    </location>
</feature>
<dbReference type="Pfam" id="PF26135">
    <property type="entry name" value="YuzI"/>
    <property type="match status" value="1"/>
</dbReference>
<dbReference type="InterPro" id="IPR058887">
    <property type="entry name" value="YuzI-like"/>
</dbReference>
<keyword evidence="1" id="KW-0472">Membrane</keyword>
<evidence type="ECO:0000313" key="3">
    <source>
        <dbReference type="Proteomes" id="UP000886893"/>
    </source>
</evidence>
<evidence type="ECO:0000313" key="2">
    <source>
        <dbReference type="EMBL" id="HIT17130.1"/>
    </source>
</evidence>
<accession>A0A9D1G888</accession>
<keyword evidence="1" id="KW-1133">Transmembrane helix</keyword>
<reference evidence="2" key="1">
    <citation type="submission" date="2020-10" db="EMBL/GenBank/DDBJ databases">
        <authorList>
            <person name="Gilroy R."/>
        </authorList>
    </citation>
    <scope>NUCLEOTIDE SEQUENCE</scope>
    <source>
        <strain evidence="2">14508</strain>
    </source>
</reference>
<name>A0A9D1G888_9FIRM</name>
<feature type="transmembrane region" description="Helical" evidence="1">
    <location>
        <begin position="49"/>
        <end position="68"/>
    </location>
</feature>
<reference evidence="2" key="2">
    <citation type="journal article" date="2021" name="PeerJ">
        <title>Extensive microbial diversity within the chicken gut microbiome revealed by metagenomics and culture.</title>
        <authorList>
            <person name="Gilroy R."/>
            <person name="Ravi A."/>
            <person name="Getino M."/>
            <person name="Pursley I."/>
            <person name="Horton D.L."/>
            <person name="Alikhan N.F."/>
            <person name="Baker D."/>
            <person name="Gharbi K."/>
            <person name="Hall N."/>
            <person name="Watson M."/>
            <person name="Adriaenssens E.M."/>
            <person name="Foster-Nyarko E."/>
            <person name="Jarju S."/>
            <person name="Secka A."/>
            <person name="Antonio M."/>
            <person name="Oren A."/>
            <person name="Chaudhuri R.R."/>
            <person name="La Ragione R."/>
            <person name="Hildebrand F."/>
            <person name="Pallen M.J."/>
        </authorList>
    </citation>
    <scope>NUCLEOTIDE SEQUENCE</scope>
    <source>
        <strain evidence="2">14508</strain>
    </source>
</reference>
<dbReference type="EMBL" id="DVKI01000060">
    <property type="protein sequence ID" value="HIT17130.1"/>
    <property type="molecule type" value="Genomic_DNA"/>
</dbReference>
<comment type="caution">
    <text evidence="2">The sequence shown here is derived from an EMBL/GenBank/DDBJ whole genome shotgun (WGS) entry which is preliminary data.</text>
</comment>